<dbReference type="Pfam" id="PF09088">
    <property type="entry name" value="MIF4G_like"/>
    <property type="match status" value="1"/>
</dbReference>
<dbReference type="InterPro" id="IPR015172">
    <property type="entry name" value="MIF4G-like_typ-1"/>
</dbReference>
<dbReference type="GO" id="GO:0003729">
    <property type="term" value="F:mRNA binding"/>
    <property type="evidence" value="ECO:0007669"/>
    <property type="project" value="TreeGrafter"/>
</dbReference>
<dbReference type="AlphaFoldDB" id="A0A1E5R0G2"/>
<dbReference type="InterPro" id="IPR015174">
    <property type="entry name" value="MIF4G-like_typ-2"/>
</dbReference>
<dbReference type="PANTHER" id="PTHR12412:SF2">
    <property type="entry name" value="NUCLEAR CAP-BINDING PROTEIN SUBUNIT 1"/>
    <property type="match status" value="1"/>
</dbReference>
<protein>
    <submittedName>
        <fullName evidence="3">Nuclear cap-binding protein complex subunit 1</fullName>
    </submittedName>
</protein>
<accession>A0A1E5R0G2</accession>
<dbReference type="InterPro" id="IPR016024">
    <property type="entry name" value="ARM-type_fold"/>
</dbReference>
<keyword evidence="4" id="KW-1185">Reference proteome</keyword>
<dbReference type="InParanoid" id="A0A1E5R0G2"/>
<dbReference type="EMBL" id="LPNM01000012">
    <property type="protein sequence ID" value="OEJ80389.1"/>
    <property type="molecule type" value="Genomic_DNA"/>
</dbReference>
<feature type="domain" description="MIF4G-like type 1" evidence="1">
    <location>
        <begin position="359"/>
        <end position="558"/>
    </location>
</feature>
<evidence type="ECO:0000313" key="4">
    <source>
        <dbReference type="Proteomes" id="UP000095728"/>
    </source>
</evidence>
<dbReference type="GO" id="GO:0006406">
    <property type="term" value="P:mRNA export from nucleus"/>
    <property type="evidence" value="ECO:0007669"/>
    <property type="project" value="InterPro"/>
</dbReference>
<comment type="caution">
    <text evidence="3">The sequence shown here is derived from an EMBL/GenBank/DDBJ whole genome shotgun (WGS) entry which is preliminary data.</text>
</comment>
<dbReference type="SUPFAM" id="SSF48371">
    <property type="entry name" value="ARM repeat"/>
    <property type="match status" value="2"/>
</dbReference>
<dbReference type="PANTHER" id="PTHR12412">
    <property type="entry name" value="CAP BINDING PROTEIN"/>
    <property type="match status" value="1"/>
</dbReference>
<dbReference type="InterPro" id="IPR027159">
    <property type="entry name" value="CBP80"/>
</dbReference>
<dbReference type="OrthoDB" id="10252707at2759"/>
<feature type="domain" description="MIF4G-like type 2" evidence="2">
    <location>
        <begin position="604"/>
        <end position="853"/>
    </location>
</feature>
<evidence type="ECO:0000259" key="1">
    <source>
        <dbReference type="Pfam" id="PF09088"/>
    </source>
</evidence>
<dbReference type="Gene3D" id="1.25.40.180">
    <property type="match status" value="3"/>
</dbReference>
<gene>
    <name evidence="3" type="ORF">AWRI3579_g4407</name>
</gene>
<dbReference type="Proteomes" id="UP000095728">
    <property type="component" value="Unassembled WGS sequence"/>
</dbReference>
<dbReference type="FunCoup" id="A0A1E5R0G2">
    <property type="interactions" value="1005"/>
</dbReference>
<name>A0A1E5R0G2_9ASCO</name>
<evidence type="ECO:0000313" key="3">
    <source>
        <dbReference type="EMBL" id="OEJ80389.1"/>
    </source>
</evidence>
<evidence type="ECO:0000259" key="2">
    <source>
        <dbReference type="Pfam" id="PF09090"/>
    </source>
</evidence>
<sequence length="888" mass="102271">MRASYYEDDHEQTNEYQREFRRPRTFKRARLPPGVMLAKQMLPDICTIGEKPEILDEDIDLISEGIVQNFEVEEYFRSNLKLVLWAIITEQPHKQPTIAILLMKVYSLDAAVGKTLVNFLHQQFQDSINKTVSNDTEVAQPSEYTGFWNKAKLGLRFFSLLTPIISEDDILSLYTGFFDLATQLNNTGSEKRVPLAELIYFNTLLAVPQLFLFNPVSSSTLYSKVQNILSTVEQSFKVQVTEPLDLNNEFNNGNQVYEKVNIAQVIMKAVQGVLANDLAGIKDLYPDYSHLLTFLKDTNTEQSQGFNDPLIFPTIDSLQKNIQLSDEKASGSVDGLWKYPRYTFELYQTNAIGEFDTVPERTSFAGLLFHDILVDVIQSLEFNKDTVSEQVVLINMYFKQGFFAPKGLSISQLIDLKENDPNASTLKLEDLAVETILSLVFKLPSHADFFYMYYYTLLVSICTASARSIAPVFGRAFRFYYSHLNVLDSELRIRFLDWFSFQMNNFNFSWKWNEWELDSQLYGNKKTFYNPKINFIKNLIKKELRLTSSPQEISDSLNDEFLQYTNCSLVSKAELKNYYETFLKDVEIDDQLFESQSAVFVLLNEKLPFSKETQSVVNYFRKKERTIQELHGIIGKLESEYGQYISNVDKLIVTLLTQAVIHAGSRSISHASNCVRDFKEDLAEVFGVVPNAQEKDKWVIEAIMRYWNFDSKTGLTIVSYFFKNNLISAKNSLVDFLFNEYETNQSIGLVDSTFIESLLDLLQNEETETDLSLYQYVFEKISLLANDSISKLNLSASESLPSIPNFDYYDFEDPETPKPDISAEDLAKYDLVWKMESSVSLIKSIIRKYGKKYSLLAAFFKESINETTIPYDPIRNQLLKYVDEASQL</sequence>
<dbReference type="GO" id="GO:0005634">
    <property type="term" value="C:nucleus"/>
    <property type="evidence" value="ECO:0007669"/>
    <property type="project" value="TreeGrafter"/>
</dbReference>
<proteinExistence type="predicted"/>
<dbReference type="GO" id="GO:0005846">
    <property type="term" value="C:nuclear cap binding complex"/>
    <property type="evidence" value="ECO:0007669"/>
    <property type="project" value="InterPro"/>
</dbReference>
<dbReference type="STRING" id="56408.A0A1E5R0G2"/>
<dbReference type="GO" id="GO:0000339">
    <property type="term" value="F:RNA cap binding"/>
    <property type="evidence" value="ECO:0007669"/>
    <property type="project" value="InterPro"/>
</dbReference>
<reference evidence="4" key="1">
    <citation type="journal article" date="2016" name="Genome Announc.">
        <title>Genome sequences of three species of Hanseniaspora isolated from spontaneous wine fermentations.</title>
        <authorList>
            <person name="Sternes P.R."/>
            <person name="Lee D."/>
            <person name="Kutyna D.R."/>
            <person name="Borneman A.R."/>
        </authorList>
    </citation>
    <scope>NUCLEOTIDE SEQUENCE [LARGE SCALE GENOMIC DNA]</scope>
    <source>
        <strain evidence="4">AWRI3579</strain>
    </source>
</reference>
<dbReference type="Pfam" id="PF09090">
    <property type="entry name" value="MIF4G_like_2"/>
    <property type="match status" value="1"/>
</dbReference>
<organism evidence="3 4">
    <name type="scientific">Hanseniaspora osmophila</name>
    <dbReference type="NCBI Taxonomy" id="56408"/>
    <lineage>
        <taxon>Eukaryota</taxon>
        <taxon>Fungi</taxon>
        <taxon>Dikarya</taxon>
        <taxon>Ascomycota</taxon>
        <taxon>Saccharomycotina</taxon>
        <taxon>Saccharomycetes</taxon>
        <taxon>Saccharomycodales</taxon>
        <taxon>Saccharomycodaceae</taxon>
        <taxon>Hanseniaspora</taxon>
    </lineage>
</organism>
<dbReference type="GO" id="GO:0000184">
    <property type="term" value="P:nuclear-transcribed mRNA catabolic process, nonsense-mediated decay"/>
    <property type="evidence" value="ECO:0007669"/>
    <property type="project" value="TreeGrafter"/>
</dbReference>